<dbReference type="SMART" id="SM00174">
    <property type="entry name" value="RHO"/>
    <property type="match status" value="1"/>
</dbReference>
<dbReference type="NCBIfam" id="TIGR00231">
    <property type="entry name" value="small_GTP"/>
    <property type="match status" value="1"/>
</dbReference>
<dbReference type="GO" id="GO:0005525">
    <property type="term" value="F:GTP binding"/>
    <property type="evidence" value="ECO:0007669"/>
    <property type="project" value="UniProtKB-KW"/>
</dbReference>
<keyword evidence="13" id="KW-1185">Reference proteome</keyword>
<dbReference type="Gene3D" id="3.40.50.300">
    <property type="entry name" value="P-loop containing nucleotide triphosphate hydrolases"/>
    <property type="match status" value="1"/>
</dbReference>
<sequence>MSKGQAFDYLIKLILIGDSGVGKTCFLLRFADDNFTSSHISTIGIDFKIKTINIDGKNVKLQIWDTAGQERFRTITQTYYKGAMGIILAYDCTSEESFNNVRNWVRQIEVHASSNVEKILIGNKADLTDKKVIETEQGMALAKEFGMAFFETSARSGHNVNETFFHISKCIKDKQVKAAIANGGTLANNKGNNKQNDSTRGSILQEPSNKKQKKKSECCK</sequence>
<accession>A0A078ALT0</accession>
<evidence type="ECO:0000256" key="4">
    <source>
        <dbReference type="ARBA" id="ARBA00022475"/>
    </source>
</evidence>
<evidence type="ECO:0000256" key="2">
    <source>
        <dbReference type="ARBA" id="ARBA00006270"/>
    </source>
</evidence>
<dbReference type="FunFam" id="3.40.50.300:FF:000363">
    <property type="entry name" value="Secretion related GTPase srgA"/>
    <property type="match status" value="1"/>
</dbReference>
<evidence type="ECO:0000256" key="3">
    <source>
        <dbReference type="ARBA" id="ARBA00022448"/>
    </source>
</evidence>
<dbReference type="PROSITE" id="PS51421">
    <property type="entry name" value="RAS"/>
    <property type="match status" value="1"/>
</dbReference>
<dbReference type="Pfam" id="PF00071">
    <property type="entry name" value="Ras"/>
    <property type="match status" value="1"/>
</dbReference>
<dbReference type="PROSITE" id="PS51419">
    <property type="entry name" value="RAB"/>
    <property type="match status" value="1"/>
</dbReference>
<keyword evidence="4" id="KW-1003">Cell membrane</keyword>
<feature type="region of interest" description="Disordered" evidence="11">
    <location>
        <begin position="184"/>
        <end position="220"/>
    </location>
</feature>
<dbReference type="GO" id="GO:0015031">
    <property type="term" value="P:protein transport"/>
    <property type="evidence" value="ECO:0007669"/>
    <property type="project" value="UniProtKB-KW"/>
</dbReference>
<dbReference type="InterPro" id="IPR001806">
    <property type="entry name" value="Small_GTPase"/>
</dbReference>
<keyword evidence="9" id="KW-0449">Lipoprotein</keyword>
<dbReference type="SMART" id="SM00173">
    <property type="entry name" value="RAS"/>
    <property type="match status" value="1"/>
</dbReference>
<dbReference type="SMART" id="SM00177">
    <property type="entry name" value="ARF"/>
    <property type="match status" value="1"/>
</dbReference>
<evidence type="ECO:0000256" key="5">
    <source>
        <dbReference type="ARBA" id="ARBA00022741"/>
    </source>
</evidence>
<dbReference type="AlphaFoldDB" id="A0A078ALT0"/>
<evidence type="ECO:0000256" key="6">
    <source>
        <dbReference type="ARBA" id="ARBA00022927"/>
    </source>
</evidence>
<evidence type="ECO:0000256" key="7">
    <source>
        <dbReference type="ARBA" id="ARBA00023134"/>
    </source>
</evidence>
<feature type="compositionally biased region" description="Polar residues" evidence="11">
    <location>
        <begin position="185"/>
        <end position="202"/>
    </location>
</feature>
<dbReference type="EMBL" id="CCKQ01010291">
    <property type="protein sequence ID" value="CDW81803.1"/>
    <property type="molecule type" value="Genomic_DNA"/>
</dbReference>
<dbReference type="InterPro" id="IPR050305">
    <property type="entry name" value="Small_GTPase_Rab"/>
</dbReference>
<dbReference type="InterPro" id="IPR005225">
    <property type="entry name" value="Small_GTP-bd"/>
</dbReference>
<reference evidence="12 13" key="1">
    <citation type="submission" date="2014-06" db="EMBL/GenBank/DDBJ databases">
        <authorList>
            <person name="Swart Estienne"/>
        </authorList>
    </citation>
    <scope>NUCLEOTIDE SEQUENCE [LARGE SCALE GENOMIC DNA]</scope>
    <source>
        <strain evidence="12 13">130c</strain>
    </source>
</reference>
<keyword evidence="7" id="KW-0342">GTP-binding</keyword>
<keyword evidence="5" id="KW-0547">Nucleotide-binding</keyword>
<keyword evidence="3" id="KW-0813">Transport</keyword>
<dbReference type="PANTHER" id="PTHR47980">
    <property type="entry name" value="LD44762P"/>
    <property type="match status" value="1"/>
</dbReference>
<dbReference type="GO" id="GO:0003924">
    <property type="term" value="F:GTPase activity"/>
    <property type="evidence" value="ECO:0007669"/>
    <property type="project" value="InterPro"/>
</dbReference>
<evidence type="ECO:0000256" key="1">
    <source>
        <dbReference type="ARBA" id="ARBA00004342"/>
    </source>
</evidence>
<dbReference type="SMART" id="SM00176">
    <property type="entry name" value="RAN"/>
    <property type="match status" value="1"/>
</dbReference>
<dbReference type="SMART" id="SM00175">
    <property type="entry name" value="RAB"/>
    <property type="match status" value="1"/>
</dbReference>
<dbReference type="Proteomes" id="UP000039865">
    <property type="component" value="Unassembled WGS sequence"/>
</dbReference>
<protein>
    <submittedName>
        <fullName evidence="12">Rab family gtpase</fullName>
    </submittedName>
</protein>
<gene>
    <name evidence="12" type="primary">Contig12931.g13794</name>
    <name evidence="12" type="ORF">STYLEM_10827</name>
</gene>
<keyword evidence="10" id="KW-0636">Prenylation</keyword>
<dbReference type="OMA" id="FDWLIKI"/>
<dbReference type="PROSITE" id="PS51420">
    <property type="entry name" value="RHO"/>
    <property type="match status" value="1"/>
</dbReference>
<keyword evidence="8" id="KW-0472">Membrane</keyword>
<organism evidence="12 13">
    <name type="scientific">Stylonychia lemnae</name>
    <name type="common">Ciliate</name>
    <dbReference type="NCBI Taxonomy" id="5949"/>
    <lineage>
        <taxon>Eukaryota</taxon>
        <taxon>Sar</taxon>
        <taxon>Alveolata</taxon>
        <taxon>Ciliophora</taxon>
        <taxon>Intramacronucleata</taxon>
        <taxon>Spirotrichea</taxon>
        <taxon>Stichotrichia</taxon>
        <taxon>Sporadotrichida</taxon>
        <taxon>Oxytrichidae</taxon>
        <taxon>Stylonychinae</taxon>
        <taxon>Stylonychia</taxon>
    </lineage>
</organism>
<evidence type="ECO:0000256" key="11">
    <source>
        <dbReference type="SAM" id="MobiDB-lite"/>
    </source>
</evidence>
<proteinExistence type="inferred from homology"/>
<keyword evidence="6" id="KW-0653">Protein transport</keyword>
<comment type="similarity">
    <text evidence="2">Belongs to the small GTPase superfamily. Rab family.</text>
</comment>
<evidence type="ECO:0000256" key="8">
    <source>
        <dbReference type="ARBA" id="ARBA00023136"/>
    </source>
</evidence>
<name>A0A078ALT0_STYLE</name>
<dbReference type="OrthoDB" id="9989112at2759"/>
<evidence type="ECO:0000256" key="9">
    <source>
        <dbReference type="ARBA" id="ARBA00023288"/>
    </source>
</evidence>
<comment type="subcellular location">
    <subcellularLocation>
        <location evidence="1">Cell membrane</location>
        <topology evidence="1">Lipid-anchor</topology>
        <orientation evidence="1">Cytoplasmic side</orientation>
    </subcellularLocation>
</comment>
<dbReference type="InParanoid" id="A0A078ALT0"/>
<dbReference type="SUPFAM" id="SSF52540">
    <property type="entry name" value="P-loop containing nucleoside triphosphate hydrolases"/>
    <property type="match status" value="1"/>
</dbReference>
<evidence type="ECO:0000313" key="13">
    <source>
        <dbReference type="Proteomes" id="UP000039865"/>
    </source>
</evidence>
<evidence type="ECO:0000313" key="12">
    <source>
        <dbReference type="EMBL" id="CDW81803.1"/>
    </source>
</evidence>
<dbReference type="PRINTS" id="PR00449">
    <property type="entry name" value="RASTRNSFRMNG"/>
</dbReference>
<dbReference type="GO" id="GO:0005886">
    <property type="term" value="C:plasma membrane"/>
    <property type="evidence" value="ECO:0007669"/>
    <property type="project" value="UniProtKB-SubCell"/>
</dbReference>
<dbReference type="InterPro" id="IPR027417">
    <property type="entry name" value="P-loop_NTPase"/>
</dbReference>
<evidence type="ECO:0000256" key="10">
    <source>
        <dbReference type="ARBA" id="ARBA00023289"/>
    </source>
</evidence>